<sequence length="59" mass="7051">MKVYIVDSLTSYVVMFEAQIEMRMFFITLPCHHWGGREAMQKAKDDKYRGTEWAKSLLY</sequence>
<protein>
    <submittedName>
        <fullName evidence="1">Uncharacterized protein</fullName>
    </submittedName>
</protein>
<gene>
    <name evidence="1" type="ORF">PTRG_11347</name>
</gene>
<evidence type="ECO:0000313" key="1">
    <source>
        <dbReference type="EMBL" id="EDU44397.1"/>
    </source>
</evidence>
<dbReference type="InParanoid" id="B2WN90"/>
<name>B2WN90_PYRTR</name>
<reference evidence="2" key="1">
    <citation type="journal article" date="2013" name="G3 (Bethesda)">
        <title>Comparative genomics of a plant-pathogenic fungus, Pyrenophora tritici-repentis, reveals transduplication and the impact of repeat elements on pathogenicity and population divergence.</title>
        <authorList>
            <person name="Manning V.A."/>
            <person name="Pandelova I."/>
            <person name="Dhillon B."/>
            <person name="Wilhelm L.J."/>
            <person name="Goodwin S.B."/>
            <person name="Berlin A.M."/>
            <person name="Figueroa M."/>
            <person name="Freitag M."/>
            <person name="Hane J.K."/>
            <person name="Henrissat B."/>
            <person name="Holman W.H."/>
            <person name="Kodira C.D."/>
            <person name="Martin J."/>
            <person name="Oliver R.P."/>
            <person name="Robbertse B."/>
            <person name="Schackwitz W."/>
            <person name="Schwartz D.C."/>
            <person name="Spatafora J.W."/>
            <person name="Turgeon B.G."/>
            <person name="Yandava C."/>
            <person name="Young S."/>
            <person name="Zhou S."/>
            <person name="Zeng Q."/>
            <person name="Grigoriev I.V."/>
            <person name="Ma L.-J."/>
            <person name="Ciuffetti L.M."/>
        </authorList>
    </citation>
    <scope>NUCLEOTIDE SEQUENCE [LARGE SCALE GENOMIC DNA]</scope>
    <source>
        <strain evidence="2">Pt-1C-BFP</strain>
    </source>
</reference>
<accession>B2WN90</accession>
<dbReference type="Proteomes" id="UP000001471">
    <property type="component" value="Unassembled WGS sequence"/>
</dbReference>
<proteinExistence type="predicted"/>
<dbReference type="AlphaFoldDB" id="B2WN90"/>
<dbReference type="EMBL" id="DS231631">
    <property type="protein sequence ID" value="EDU44397.1"/>
    <property type="molecule type" value="Genomic_DNA"/>
</dbReference>
<evidence type="ECO:0000313" key="2">
    <source>
        <dbReference type="Proteomes" id="UP000001471"/>
    </source>
</evidence>
<organism evidence="1 2">
    <name type="scientific">Pyrenophora tritici-repentis (strain Pt-1C-BFP)</name>
    <name type="common">Wheat tan spot fungus</name>
    <name type="synonym">Drechslera tritici-repentis</name>
    <dbReference type="NCBI Taxonomy" id="426418"/>
    <lineage>
        <taxon>Eukaryota</taxon>
        <taxon>Fungi</taxon>
        <taxon>Dikarya</taxon>
        <taxon>Ascomycota</taxon>
        <taxon>Pezizomycotina</taxon>
        <taxon>Dothideomycetes</taxon>
        <taxon>Pleosporomycetidae</taxon>
        <taxon>Pleosporales</taxon>
        <taxon>Pleosporineae</taxon>
        <taxon>Pleosporaceae</taxon>
        <taxon>Pyrenophora</taxon>
    </lineage>
</organism>
<dbReference type="HOGENOM" id="CLU_2961918_0_0_1"/>